<proteinExistence type="predicted"/>
<feature type="compositionally biased region" description="Basic and acidic residues" evidence="1">
    <location>
        <begin position="1"/>
        <end position="14"/>
    </location>
</feature>
<name>A0A409YQZ9_9AGAR</name>
<dbReference type="AlphaFoldDB" id="A0A409YQZ9"/>
<dbReference type="PANTHER" id="PTHR36576:SF1">
    <property type="entry name" value="UPF0654 PROTEIN C11D3.01C-RELATED"/>
    <property type="match status" value="1"/>
</dbReference>
<evidence type="ECO:0000313" key="3">
    <source>
        <dbReference type="Proteomes" id="UP000284842"/>
    </source>
</evidence>
<sequence length="117" mass="12660">MSSNSREVDRHELNQARGYKAAINNPNVSAEAKQNAQERLDEMGYSDSLEQDNMGTSGRRNRTSGAGGADDEIDQRASQGKNEGNVIGGYKATLKNPNVSEEAKQHAEEVLESHGAL</sequence>
<dbReference type="GO" id="GO:0005737">
    <property type="term" value="C:cytoplasm"/>
    <property type="evidence" value="ECO:0007669"/>
    <property type="project" value="TreeGrafter"/>
</dbReference>
<gene>
    <name evidence="2" type="ORF">CVT24_008036</name>
</gene>
<keyword evidence="3" id="KW-1185">Reference proteome</keyword>
<dbReference type="PANTHER" id="PTHR36576">
    <property type="entry name" value="UPF0654 PROTEIN C11D3.01C-RELATED"/>
    <property type="match status" value="1"/>
</dbReference>
<dbReference type="Pfam" id="PF10346">
    <property type="entry name" value="Con-6"/>
    <property type="match status" value="2"/>
</dbReference>
<feature type="compositionally biased region" description="Basic and acidic residues" evidence="1">
    <location>
        <begin position="101"/>
        <end position="117"/>
    </location>
</feature>
<organism evidence="2 3">
    <name type="scientific">Panaeolus cyanescens</name>
    <dbReference type="NCBI Taxonomy" id="181874"/>
    <lineage>
        <taxon>Eukaryota</taxon>
        <taxon>Fungi</taxon>
        <taxon>Dikarya</taxon>
        <taxon>Basidiomycota</taxon>
        <taxon>Agaricomycotina</taxon>
        <taxon>Agaricomycetes</taxon>
        <taxon>Agaricomycetidae</taxon>
        <taxon>Agaricales</taxon>
        <taxon>Agaricineae</taxon>
        <taxon>Galeropsidaceae</taxon>
        <taxon>Panaeolus</taxon>
    </lineage>
</organism>
<dbReference type="InParanoid" id="A0A409YQZ9"/>
<evidence type="ECO:0000313" key="2">
    <source>
        <dbReference type="EMBL" id="PPR05422.1"/>
    </source>
</evidence>
<dbReference type="OrthoDB" id="5419162at2759"/>
<protein>
    <recommendedName>
        <fullName evidence="4">Conidiation protein 6</fullName>
    </recommendedName>
</protein>
<dbReference type="InterPro" id="IPR018824">
    <property type="entry name" value="Conidiation-specific_6"/>
</dbReference>
<dbReference type="EMBL" id="NHTK01000814">
    <property type="protein sequence ID" value="PPR05422.1"/>
    <property type="molecule type" value="Genomic_DNA"/>
</dbReference>
<accession>A0A409YQZ9</accession>
<feature type="region of interest" description="Disordered" evidence="1">
    <location>
        <begin position="1"/>
        <end position="117"/>
    </location>
</feature>
<evidence type="ECO:0000256" key="1">
    <source>
        <dbReference type="SAM" id="MobiDB-lite"/>
    </source>
</evidence>
<comment type="caution">
    <text evidence="2">The sequence shown here is derived from an EMBL/GenBank/DDBJ whole genome shotgun (WGS) entry which is preliminary data.</text>
</comment>
<reference evidence="2 3" key="1">
    <citation type="journal article" date="2018" name="Evol. Lett.">
        <title>Horizontal gene cluster transfer increased hallucinogenic mushroom diversity.</title>
        <authorList>
            <person name="Reynolds H.T."/>
            <person name="Vijayakumar V."/>
            <person name="Gluck-Thaler E."/>
            <person name="Korotkin H.B."/>
            <person name="Matheny P.B."/>
            <person name="Slot J.C."/>
        </authorList>
    </citation>
    <scope>NUCLEOTIDE SEQUENCE [LARGE SCALE GENOMIC DNA]</scope>
    <source>
        <strain evidence="2 3">2629</strain>
    </source>
</reference>
<feature type="compositionally biased region" description="Polar residues" evidence="1">
    <location>
        <begin position="24"/>
        <end position="35"/>
    </location>
</feature>
<dbReference type="InterPro" id="IPR052670">
    <property type="entry name" value="UPF0654_domain"/>
</dbReference>
<dbReference type="Proteomes" id="UP000284842">
    <property type="component" value="Unassembled WGS sequence"/>
</dbReference>
<dbReference type="FunCoup" id="A0A409YQZ9">
    <property type="interactions" value="254"/>
</dbReference>
<evidence type="ECO:0008006" key="4">
    <source>
        <dbReference type="Google" id="ProtNLM"/>
    </source>
</evidence>